<dbReference type="RefSeq" id="WP_265152295.1">
    <property type="nucleotide sequence ID" value="NZ_JAOXXL010000018.1"/>
</dbReference>
<name>A0ABT4DIG2_FUSSI</name>
<evidence type="ECO:0000256" key="5">
    <source>
        <dbReference type="SAM" id="SignalP"/>
    </source>
</evidence>
<evidence type="ECO:0000256" key="4">
    <source>
        <dbReference type="RuleBase" id="RU003744"/>
    </source>
</evidence>
<reference evidence="7" key="1">
    <citation type="submission" date="2022-09" db="EMBL/GenBank/DDBJ databases">
        <authorList>
            <person name="Zoaiter M."/>
        </authorList>
    </citation>
    <scope>NUCLEOTIDE SEQUENCE</scope>
    <source>
        <strain evidence="7">DSM 19848</strain>
    </source>
</reference>
<dbReference type="CDD" id="cd01069">
    <property type="entry name" value="PBP2_PheC"/>
    <property type="match status" value="1"/>
</dbReference>
<feature type="chain" id="PRO_5046429380" evidence="5">
    <location>
        <begin position="20"/>
        <end position="253"/>
    </location>
</feature>
<dbReference type="Pfam" id="PF00497">
    <property type="entry name" value="SBP_bac_3"/>
    <property type="match status" value="1"/>
</dbReference>
<proteinExistence type="inferred from homology"/>
<feature type="domain" description="HTH cro/C1-type" evidence="6">
    <location>
        <begin position="47"/>
        <end position="74"/>
    </location>
</feature>
<comment type="subcellular location">
    <subcellularLocation>
        <location evidence="1">Cell envelope</location>
    </subcellularLocation>
</comment>
<dbReference type="SMART" id="SM00062">
    <property type="entry name" value="PBPb"/>
    <property type="match status" value="1"/>
</dbReference>
<dbReference type="InterPro" id="IPR001387">
    <property type="entry name" value="Cro/C1-type_HTH"/>
</dbReference>
<dbReference type="PROSITE" id="PS01039">
    <property type="entry name" value="SBP_BACTERIAL_3"/>
    <property type="match status" value="1"/>
</dbReference>
<dbReference type="EMBL" id="JAOXXL010000018">
    <property type="protein sequence ID" value="MCY7008384.1"/>
    <property type="molecule type" value="Genomic_DNA"/>
</dbReference>
<evidence type="ECO:0000256" key="2">
    <source>
        <dbReference type="ARBA" id="ARBA00010333"/>
    </source>
</evidence>
<dbReference type="PANTHER" id="PTHR35936:SF19">
    <property type="entry name" value="AMINO-ACID-BINDING PROTEIN YXEM-RELATED"/>
    <property type="match status" value="1"/>
</dbReference>
<dbReference type="InterPro" id="IPR001638">
    <property type="entry name" value="Solute-binding_3/MltF_N"/>
</dbReference>
<feature type="signal peptide" evidence="5">
    <location>
        <begin position="1"/>
        <end position="19"/>
    </location>
</feature>
<organism evidence="7 8">
    <name type="scientific">Fusobacterium simiae</name>
    <dbReference type="NCBI Taxonomy" id="855"/>
    <lineage>
        <taxon>Bacteria</taxon>
        <taxon>Fusobacteriati</taxon>
        <taxon>Fusobacteriota</taxon>
        <taxon>Fusobacteriia</taxon>
        <taxon>Fusobacteriales</taxon>
        <taxon>Fusobacteriaceae</taxon>
        <taxon>Fusobacterium</taxon>
    </lineage>
</organism>
<comment type="caution">
    <text evidence="7">The sequence shown here is derived from an EMBL/GenBank/DDBJ whole genome shotgun (WGS) entry which is preliminary data.</text>
</comment>
<keyword evidence="8" id="KW-1185">Reference proteome</keyword>
<gene>
    <name evidence="7" type="ORF">OCK72_06910</name>
</gene>
<keyword evidence="3 5" id="KW-0732">Signal</keyword>
<dbReference type="Gene3D" id="3.40.190.10">
    <property type="entry name" value="Periplasmic binding protein-like II"/>
    <property type="match status" value="2"/>
</dbReference>
<dbReference type="Proteomes" id="UP001062738">
    <property type="component" value="Unassembled WGS sequence"/>
</dbReference>
<dbReference type="InterPro" id="IPR018313">
    <property type="entry name" value="SBP_3_CS"/>
</dbReference>
<dbReference type="PROSITE" id="PS50943">
    <property type="entry name" value="HTH_CROC1"/>
    <property type="match status" value="1"/>
</dbReference>
<evidence type="ECO:0000259" key="6">
    <source>
        <dbReference type="PROSITE" id="PS50943"/>
    </source>
</evidence>
<protein>
    <submittedName>
        <fullName evidence="7">Transporter substrate-binding domain-containing protein</fullName>
    </submittedName>
</protein>
<dbReference type="InterPro" id="IPR037298">
    <property type="entry name" value="PheC_PBP2"/>
</dbReference>
<evidence type="ECO:0000313" key="7">
    <source>
        <dbReference type="EMBL" id="MCY7008384.1"/>
    </source>
</evidence>
<evidence type="ECO:0000256" key="1">
    <source>
        <dbReference type="ARBA" id="ARBA00004196"/>
    </source>
</evidence>
<comment type="similarity">
    <text evidence="2 4">Belongs to the bacterial solute-binding protein 3 family.</text>
</comment>
<dbReference type="PANTHER" id="PTHR35936">
    <property type="entry name" value="MEMBRANE-BOUND LYTIC MUREIN TRANSGLYCOSYLASE F"/>
    <property type="match status" value="1"/>
</dbReference>
<dbReference type="SUPFAM" id="SSF53850">
    <property type="entry name" value="Periplasmic binding protein-like II"/>
    <property type="match status" value="1"/>
</dbReference>
<sequence length="253" mass="28554">MKKILVALLIAVISVISYAKNDTVEKILKRGVLYVGTTSDYKPFTYIENGEHKGYDIEVAKLIAKELGVKVEFVPTTWKTLLDDLQANKFDIAMGGITKTIKRQSVINMTDPYLVFGKCFLVRKGDKNKYDSLEAVNKPNVRVGVNIGGTNEALVNEYITKANVIRYKNNLDVPIALENNEIDIMITETPEAITYQKNNPKLEGALLDKPLTKSQMGYMVGKEDQHFLNTINYILSDLELKGEIEKLQNKYLK</sequence>
<accession>A0ABT4DIG2</accession>
<evidence type="ECO:0000256" key="3">
    <source>
        <dbReference type="ARBA" id="ARBA00022729"/>
    </source>
</evidence>
<evidence type="ECO:0000313" key="8">
    <source>
        <dbReference type="Proteomes" id="UP001062738"/>
    </source>
</evidence>